<comment type="caution">
    <text evidence="2">The sequence shown here is derived from an EMBL/GenBank/DDBJ whole genome shotgun (WGS) entry which is preliminary data.</text>
</comment>
<proteinExistence type="predicted"/>
<evidence type="ECO:0000256" key="1">
    <source>
        <dbReference type="SAM" id="Coils"/>
    </source>
</evidence>
<sequence>MRNITVTARNIIEVPIDWLCIRSHKLSRWIRESNMPKEEWIQELELIHDHLKKREQLHHSTHVFEQLELDGIPHPGKESYVGIVEERLREHYRQRQERAWLEQRIKSGIDYETSVTAVYGNLAPGRSAEQKSIVENHVIRSLNRNEQLEKDLMELEEELMPLQRIIDHKLTFDQKQLVESKYFARSVPKDDELILKFHVGRQKYYTIKKQAISRIAYELGIL</sequence>
<evidence type="ECO:0000313" key="2">
    <source>
        <dbReference type="EMBL" id="RJX40952.1"/>
    </source>
</evidence>
<organism evidence="2 3">
    <name type="scientific">Paenibacillus pinisoli</name>
    <dbReference type="NCBI Taxonomy" id="1276110"/>
    <lineage>
        <taxon>Bacteria</taxon>
        <taxon>Bacillati</taxon>
        <taxon>Bacillota</taxon>
        <taxon>Bacilli</taxon>
        <taxon>Bacillales</taxon>
        <taxon>Paenibacillaceae</taxon>
        <taxon>Paenibacillus</taxon>
    </lineage>
</organism>
<accession>A0A3A6PGN3</accession>
<dbReference type="Proteomes" id="UP000267798">
    <property type="component" value="Unassembled WGS sequence"/>
</dbReference>
<evidence type="ECO:0000313" key="3">
    <source>
        <dbReference type="Proteomes" id="UP000267798"/>
    </source>
</evidence>
<protein>
    <submittedName>
        <fullName evidence="2">Uncharacterized protein</fullName>
    </submittedName>
</protein>
<name>A0A3A6PGN3_9BACL</name>
<reference evidence="2 3" key="1">
    <citation type="submission" date="2018-09" db="EMBL/GenBank/DDBJ databases">
        <title>Paenibacillus aracenensis nov. sp. isolated from a cave in southern Spain.</title>
        <authorList>
            <person name="Jurado V."/>
            <person name="Gutierrez-Patricio S."/>
            <person name="Gonzalez-Pimentel J.L."/>
            <person name="Miller A.Z."/>
            <person name="Laiz L."/>
            <person name="Saiz-Jimenez C."/>
        </authorList>
    </citation>
    <scope>NUCLEOTIDE SEQUENCE [LARGE SCALE GENOMIC DNA]</scope>
    <source>
        <strain evidence="2 3">JCM 19203</strain>
    </source>
</reference>
<dbReference type="AlphaFoldDB" id="A0A3A6PGN3"/>
<feature type="coiled-coil region" evidence="1">
    <location>
        <begin position="138"/>
        <end position="165"/>
    </location>
</feature>
<gene>
    <name evidence="2" type="ORF">D3P09_02735</name>
</gene>
<keyword evidence="3" id="KW-1185">Reference proteome</keyword>
<keyword evidence="1" id="KW-0175">Coiled coil</keyword>
<dbReference type="EMBL" id="QXQB01000001">
    <property type="protein sequence ID" value="RJX40952.1"/>
    <property type="molecule type" value="Genomic_DNA"/>
</dbReference>